<gene>
    <name evidence="5" type="ORF">ATL39_3106</name>
</gene>
<dbReference type="GO" id="GO:0003700">
    <property type="term" value="F:DNA-binding transcription factor activity"/>
    <property type="evidence" value="ECO:0007669"/>
    <property type="project" value="InterPro"/>
</dbReference>
<keyword evidence="6" id="KW-1185">Reference proteome</keyword>
<organism evidence="5 6">
    <name type="scientific">Sinobaca qinghaiensis</name>
    <dbReference type="NCBI Taxonomy" id="342944"/>
    <lineage>
        <taxon>Bacteria</taxon>
        <taxon>Bacillati</taxon>
        <taxon>Bacillota</taxon>
        <taxon>Bacilli</taxon>
        <taxon>Bacillales</taxon>
        <taxon>Sporolactobacillaceae</taxon>
        <taxon>Sinobaca</taxon>
    </lineage>
</organism>
<dbReference type="Gene3D" id="1.10.10.10">
    <property type="entry name" value="Winged helix-like DNA-binding domain superfamily/Winged helix DNA-binding domain"/>
    <property type="match status" value="1"/>
</dbReference>
<dbReference type="InterPro" id="IPR036388">
    <property type="entry name" value="WH-like_DNA-bd_sf"/>
</dbReference>
<evidence type="ECO:0000259" key="4">
    <source>
        <dbReference type="PROSITE" id="PS50995"/>
    </source>
</evidence>
<evidence type="ECO:0000256" key="1">
    <source>
        <dbReference type="ARBA" id="ARBA00023015"/>
    </source>
</evidence>
<keyword evidence="2 5" id="KW-0238">DNA-binding</keyword>
<accession>A0A419UX33</accession>
<evidence type="ECO:0000313" key="6">
    <source>
        <dbReference type="Proteomes" id="UP000285120"/>
    </source>
</evidence>
<comment type="caution">
    <text evidence="5">The sequence shown here is derived from an EMBL/GenBank/DDBJ whole genome shotgun (WGS) entry which is preliminary data.</text>
</comment>
<dbReference type="Proteomes" id="UP000285120">
    <property type="component" value="Unassembled WGS sequence"/>
</dbReference>
<dbReference type="SMART" id="SM00347">
    <property type="entry name" value="HTH_MARR"/>
    <property type="match status" value="1"/>
</dbReference>
<dbReference type="RefSeq" id="WP_120194239.1">
    <property type="nucleotide sequence ID" value="NZ_RAPK01000011.1"/>
</dbReference>
<dbReference type="AlphaFoldDB" id="A0A419UX33"/>
<reference evidence="5 6" key="1">
    <citation type="submission" date="2018-09" db="EMBL/GenBank/DDBJ databases">
        <title>Genomic Encyclopedia of Archaeal and Bacterial Type Strains, Phase II (KMG-II): from individual species to whole genera.</title>
        <authorList>
            <person name="Goeker M."/>
        </authorList>
    </citation>
    <scope>NUCLEOTIDE SEQUENCE [LARGE SCALE GENOMIC DNA]</scope>
    <source>
        <strain evidence="5 6">DSM 17008</strain>
    </source>
</reference>
<proteinExistence type="predicted"/>
<name>A0A419UX33_9BACL</name>
<evidence type="ECO:0000256" key="3">
    <source>
        <dbReference type="ARBA" id="ARBA00023163"/>
    </source>
</evidence>
<dbReference type="GO" id="GO:0003677">
    <property type="term" value="F:DNA binding"/>
    <property type="evidence" value="ECO:0007669"/>
    <property type="project" value="UniProtKB-KW"/>
</dbReference>
<dbReference type="OrthoDB" id="2355600at2"/>
<dbReference type="PANTHER" id="PTHR42756">
    <property type="entry name" value="TRANSCRIPTIONAL REGULATOR, MARR"/>
    <property type="match status" value="1"/>
</dbReference>
<protein>
    <submittedName>
        <fullName evidence="5">DNA-binding MarR family transcriptional regulator</fullName>
    </submittedName>
</protein>
<dbReference type="EMBL" id="RAPK01000011">
    <property type="protein sequence ID" value="RKD69680.1"/>
    <property type="molecule type" value="Genomic_DNA"/>
</dbReference>
<dbReference type="SUPFAM" id="SSF46785">
    <property type="entry name" value="Winged helix' DNA-binding domain"/>
    <property type="match status" value="1"/>
</dbReference>
<dbReference type="PROSITE" id="PS50995">
    <property type="entry name" value="HTH_MARR_2"/>
    <property type="match status" value="1"/>
</dbReference>
<keyword evidence="3" id="KW-0804">Transcription</keyword>
<dbReference type="InterPro" id="IPR000835">
    <property type="entry name" value="HTH_MarR-typ"/>
</dbReference>
<keyword evidence="1" id="KW-0805">Transcription regulation</keyword>
<feature type="domain" description="HTH marR-type" evidence="4">
    <location>
        <begin position="5"/>
        <end position="138"/>
    </location>
</feature>
<evidence type="ECO:0000256" key="2">
    <source>
        <dbReference type="ARBA" id="ARBA00023125"/>
    </source>
</evidence>
<dbReference type="InterPro" id="IPR036390">
    <property type="entry name" value="WH_DNA-bd_sf"/>
</dbReference>
<dbReference type="Pfam" id="PF01047">
    <property type="entry name" value="MarR"/>
    <property type="match status" value="1"/>
</dbReference>
<evidence type="ECO:0000313" key="5">
    <source>
        <dbReference type="EMBL" id="RKD69680.1"/>
    </source>
</evidence>
<sequence>MNSQPADIYRVIEITERIHNTIISDFPMPDLPLNQRQVSILWFVFHHQKSSINDVARHFYISKSTASQAVSHLEKEQFLERTVNPENRREVILQLLERGRYWKAQFKEAERQLHEKYFSKIPQKDVDKMQEALENIQAIVEKEKSKN</sequence>
<dbReference type="PANTHER" id="PTHR42756:SF1">
    <property type="entry name" value="TRANSCRIPTIONAL REPRESSOR OF EMRAB OPERON"/>
    <property type="match status" value="1"/>
</dbReference>